<evidence type="ECO:0000313" key="3">
    <source>
        <dbReference type="EMBL" id="SOE49232.1"/>
    </source>
</evidence>
<feature type="transmembrane region" description="Helical" evidence="1">
    <location>
        <begin position="136"/>
        <end position="156"/>
    </location>
</feature>
<sequence>MSAAGWRHAIAALAHRAAWFHACRRLRRERADYYEYLAERMAAGVGGKTLLALFRGDAARRGNPLRARLSAEWARRCETGGGDLFEVWSGVFPEEDLLLLRTAQQAGAAALVQALRDLADATRLVEGARRTLRQTLAAGVVALCVLAGMLAAVPHYTAPRLWRTFQGVPQDLHGPTAQAFQQFSVWLQAWLPACLSGLCVVLAGFVLSLPRHTGHLRTVLDRHAPWSLYRDFQGMRFLLLLALLLRPQGHRVMALRDALARVAGSSGVWAAWQAQRVGDRLDAGWTGADVFDTGLFDPQLGGFLQDMIDAHGMDTGLRRATERLRTQALRRLSGQAQAWRWVLLLGALAGLLALAAWHYAVIDDLRRAMMIHHAGR</sequence>
<keyword evidence="1" id="KW-0472">Membrane</keyword>
<dbReference type="KEGG" id="odi:ODI_R1935"/>
<reference evidence="2 4" key="1">
    <citation type="submission" date="2016-06" db="EMBL/GenBank/DDBJ databases">
        <authorList>
            <person name="Kjaerup R.B."/>
            <person name="Dalgaard T.S."/>
            <person name="Juul-Madsen H.R."/>
        </authorList>
    </citation>
    <scope>NUCLEOTIDE SEQUENCE [LARGE SCALE GENOMIC DNA]</scope>
    <source>
        <strain evidence="2">Orrdi1</strain>
    </source>
</reference>
<evidence type="ECO:0000313" key="4">
    <source>
        <dbReference type="Proteomes" id="UP000078558"/>
    </source>
</evidence>
<evidence type="ECO:0000256" key="1">
    <source>
        <dbReference type="SAM" id="Phobius"/>
    </source>
</evidence>
<keyword evidence="1" id="KW-1133">Transmembrane helix</keyword>
<evidence type="ECO:0000313" key="2">
    <source>
        <dbReference type="EMBL" id="SBT27851.1"/>
    </source>
</evidence>
<feature type="transmembrane region" description="Helical" evidence="1">
    <location>
        <begin position="189"/>
        <end position="209"/>
    </location>
</feature>
<protein>
    <submittedName>
        <fullName evidence="2">Integral membrane protein</fullName>
    </submittedName>
</protein>
<keyword evidence="4" id="KW-1185">Reference proteome</keyword>
<dbReference type="STRING" id="1851544.ODI_02143"/>
<reference evidence="3 4" key="2">
    <citation type="submission" date="2017-08" db="EMBL/GenBank/DDBJ databases">
        <authorList>
            <person name="de Groot N.N."/>
        </authorList>
    </citation>
    <scope>NUCLEOTIDE SEQUENCE [LARGE SCALE GENOMIC DNA]</scope>
    <source>
        <strain evidence="3">Orrdi1</strain>
    </source>
</reference>
<name>A0A1C3K8K0_9BURK</name>
<proteinExistence type="predicted"/>
<keyword evidence="1" id="KW-0812">Transmembrane</keyword>
<gene>
    <name evidence="2" type="ORF">ODI_02143</name>
    <name evidence="3" type="ORF">ODI_R1935</name>
</gene>
<dbReference type="Proteomes" id="UP000078558">
    <property type="component" value="Chromosome I"/>
</dbReference>
<dbReference type="AlphaFoldDB" id="A0A1C3K8K0"/>
<dbReference type="EMBL" id="LT907988">
    <property type="protein sequence ID" value="SOE49232.1"/>
    <property type="molecule type" value="Genomic_DNA"/>
</dbReference>
<dbReference type="OrthoDB" id="8630857at2"/>
<feature type="transmembrane region" description="Helical" evidence="1">
    <location>
        <begin position="338"/>
        <end position="360"/>
    </location>
</feature>
<accession>A0A1C3K8K0</accession>
<dbReference type="RefSeq" id="WP_082985539.1">
    <property type="nucleotide sequence ID" value="NZ_LT907988.1"/>
</dbReference>
<dbReference type="EMBL" id="FLRC01000056">
    <property type="protein sequence ID" value="SBT27851.1"/>
    <property type="molecule type" value="Genomic_DNA"/>
</dbReference>
<organism evidence="2 4">
    <name type="scientific">Orrella dioscoreae</name>
    <dbReference type="NCBI Taxonomy" id="1851544"/>
    <lineage>
        <taxon>Bacteria</taxon>
        <taxon>Pseudomonadati</taxon>
        <taxon>Pseudomonadota</taxon>
        <taxon>Betaproteobacteria</taxon>
        <taxon>Burkholderiales</taxon>
        <taxon>Alcaligenaceae</taxon>
        <taxon>Orrella</taxon>
    </lineage>
</organism>